<evidence type="ECO:0000256" key="1">
    <source>
        <dbReference type="ARBA" id="ARBA00004123"/>
    </source>
</evidence>
<dbReference type="GO" id="GO:0016818">
    <property type="term" value="F:hydrolase activity, acting on acid anhydrides, in phosphorus-containing anhydrides"/>
    <property type="evidence" value="ECO:0007669"/>
    <property type="project" value="InterPro"/>
</dbReference>
<evidence type="ECO:0000313" key="17">
    <source>
        <dbReference type="Proteomes" id="UP000688137"/>
    </source>
</evidence>
<evidence type="ECO:0000256" key="8">
    <source>
        <dbReference type="ARBA" id="ARBA00022840"/>
    </source>
</evidence>
<dbReference type="EMBL" id="CAJJDM010000046">
    <property type="protein sequence ID" value="CAD8071079.1"/>
    <property type="molecule type" value="Genomic_DNA"/>
</dbReference>
<dbReference type="CDD" id="cd18788">
    <property type="entry name" value="SF2_C_XPD"/>
    <property type="match status" value="1"/>
</dbReference>
<dbReference type="Pfam" id="PF06733">
    <property type="entry name" value="DEAD_2"/>
    <property type="match status" value="1"/>
</dbReference>
<dbReference type="GO" id="GO:0046872">
    <property type="term" value="F:metal ion binding"/>
    <property type="evidence" value="ECO:0007669"/>
    <property type="project" value="UniProtKB-KW"/>
</dbReference>
<dbReference type="PROSITE" id="PS00690">
    <property type="entry name" value="DEAH_ATP_HELICASE"/>
    <property type="match status" value="1"/>
</dbReference>
<dbReference type="GO" id="GO:0010569">
    <property type="term" value="P:regulation of double-strand break repair via homologous recombination"/>
    <property type="evidence" value="ECO:0007669"/>
    <property type="project" value="TreeGrafter"/>
</dbReference>
<dbReference type="InterPro" id="IPR013020">
    <property type="entry name" value="Rad3/Chl1-like"/>
</dbReference>
<evidence type="ECO:0000256" key="6">
    <source>
        <dbReference type="ARBA" id="ARBA00022801"/>
    </source>
</evidence>
<reference evidence="16" key="1">
    <citation type="submission" date="2021-01" db="EMBL/GenBank/DDBJ databases">
        <authorList>
            <consortium name="Genoscope - CEA"/>
            <person name="William W."/>
        </authorList>
    </citation>
    <scope>NUCLEOTIDE SEQUENCE</scope>
</reference>
<dbReference type="InterPro" id="IPR010614">
    <property type="entry name" value="RAD3-like_helicase_DEAD"/>
</dbReference>
<dbReference type="FunFam" id="3.40.50.300:FF:001352">
    <property type="entry name" value="DNA repair helicase"/>
    <property type="match status" value="1"/>
</dbReference>
<accession>A0A8S1LV27</accession>
<dbReference type="SMART" id="SM00488">
    <property type="entry name" value="DEXDc2"/>
    <property type="match status" value="1"/>
</dbReference>
<name>A0A8S1LV27_PARPR</name>
<evidence type="ECO:0000256" key="13">
    <source>
        <dbReference type="ARBA" id="ARBA00023235"/>
    </source>
</evidence>
<dbReference type="GO" id="GO:0006281">
    <property type="term" value="P:DNA repair"/>
    <property type="evidence" value="ECO:0007669"/>
    <property type="project" value="UniProtKB-KW"/>
</dbReference>
<proteinExistence type="predicted"/>
<keyword evidence="2" id="KW-0004">4Fe-4S</keyword>
<evidence type="ECO:0000313" key="16">
    <source>
        <dbReference type="EMBL" id="CAD8071079.1"/>
    </source>
</evidence>
<dbReference type="Proteomes" id="UP000688137">
    <property type="component" value="Unassembled WGS sequence"/>
</dbReference>
<evidence type="ECO:0000256" key="12">
    <source>
        <dbReference type="ARBA" id="ARBA00023204"/>
    </source>
</evidence>
<keyword evidence="4" id="KW-0547">Nucleotide-binding</keyword>
<keyword evidence="10" id="KW-0411">Iron-sulfur</keyword>
<gene>
    <name evidence="16" type="ORF">PPRIM_AZ9-3.1.T0460286</name>
</gene>
<dbReference type="GO" id="GO:0090657">
    <property type="term" value="P:telomeric loop disassembly"/>
    <property type="evidence" value="ECO:0007669"/>
    <property type="project" value="TreeGrafter"/>
</dbReference>
<keyword evidence="11" id="KW-0238">DNA-binding</keyword>
<dbReference type="InterPro" id="IPR006554">
    <property type="entry name" value="Helicase-like_DEXD_c2"/>
</dbReference>
<dbReference type="GO" id="GO:0003678">
    <property type="term" value="F:DNA helicase activity"/>
    <property type="evidence" value="ECO:0007669"/>
    <property type="project" value="InterPro"/>
</dbReference>
<dbReference type="Pfam" id="PF13307">
    <property type="entry name" value="Helicase_C_2"/>
    <property type="match status" value="1"/>
</dbReference>
<keyword evidence="3" id="KW-0479">Metal-binding</keyword>
<evidence type="ECO:0000256" key="11">
    <source>
        <dbReference type="ARBA" id="ARBA00023125"/>
    </source>
</evidence>
<evidence type="ECO:0000259" key="15">
    <source>
        <dbReference type="PROSITE" id="PS51193"/>
    </source>
</evidence>
<comment type="subcellular location">
    <subcellularLocation>
        <location evidence="1">Nucleus</location>
    </subcellularLocation>
</comment>
<comment type="caution">
    <text evidence="16">The sequence shown here is derived from an EMBL/GenBank/DDBJ whole genome shotgun (WGS) entry which is preliminary data.</text>
</comment>
<dbReference type="PANTHER" id="PTHR11472:SF34">
    <property type="entry name" value="REGULATOR OF TELOMERE ELONGATION HELICASE 1"/>
    <property type="match status" value="1"/>
</dbReference>
<dbReference type="NCBIfam" id="TIGR00604">
    <property type="entry name" value="rad3"/>
    <property type="match status" value="1"/>
</dbReference>
<feature type="domain" description="Helicase ATP-binding" evidence="15">
    <location>
        <begin position="53"/>
        <end position="312"/>
    </location>
</feature>
<dbReference type="SMART" id="SM00491">
    <property type="entry name" value="HELICc2"/>
    <property type="match status" value="1"/>
</dbReference>
<dbReference type="GO" id="GO:1904430">
    <property type="term" value="P:negative regulation of t-circle formation"/>
    <property type="evidence" value="ECO:0007669"/>
    <property type="project" value="TreeGrafter"/>
</dbReference>
<dbReference type="PROSITE" id="PS51193">
    <property type="entry name" value="HELICASE_ATP_BIND_2"/>
    <property type="match status" value="1"/>
</dbReference>
<keyword evidence="14" id="KW-0539">Nucleus</keyword>
<dbReference type="InterPro" id="IPR006555">
    <property type="entry name" value="ATP-dep_Helicase_C"/>
</dbReference>
<evidence type="ECO:0000256" key="3">
    <source>
        <dbReference type="ARBA" id="ARBA00022723"/>
    </source>
</evidence>
<dbReference type="GO" id="GO:0005524">
    <property type="term" value="F:ATP binding"/>
    <property type="evidence" value="ECO:0007669"/>
    <property type="project" value="UniProtKB-KW"/>
</dbReference>
<sequence>MKTPFGIQQYFANKQIQHQQLLDEESEYSKRIIIKEIEIDSNICKKQVSLMLDNTPVYFPHQPYEVQKIYMESVIKALNKKQNALLESPTGTGKTLSLLCASLAWLKKNRQDQLNFDQPKNIKIIYSSRTHAQLKQVAMELKKTIYKPNISMLGSRDQYCIRGDFNMLKGTILNQSCRKSVKANQCQFYKKEHLIVMAQSYSTLINSLEEAKQFGQKNKLCPYYFERQRLDFADLILLPYNYLLEKDFLDVVQIENSILIFDEAHNVQSTAEDGSSFLITHNHIVEAVKDLEKWIDELESVTVFYDQLKTKLNSAKVSSDLNEFKSIMITIRIFAQYLESFKNTQEFIITDKEDKYLILDARQIQFMIFENTQDKDNTFQLWSENSQNNYAKGVNKTNFAQYLIHCSTLIEVMGELSQIPGYHFESWVKFMKNVYDLIIVEDEREKQKLSLDSLQNEFNQYKLSFILDQSNQLSINMWCLEPSLAFSRLFNKNIYSIMLTSGTLSPMPSWVSELRLPFDVQLSNEHIIDLNKNLRVFQHKIFDFQYNQRNNEEQICRFGVTLLSLCQIIPNGILVIFSSYSLMNKFRSKWTYNKLIPRLSEIKACLWEPQQSSEMQNVFDTYKLKAKKGAIMFAVHRGKVAEGIDFSDELCRAIFLVGVPYPPKQDNHLLQKMNYLDKLFSDPEFKHQQRIRSSEWYIQQAIRATNQAMGRVIRHINDYGIVYLCDKRFEQKDIKQGLSKWLQPAIQPWINDDEIIKQTKDFFLNRKNQINEKEQIEQKPIQEQEVKKRKLEFFGLQNKYEFEKLKDETFDRMKQQINEQQNQNDYINLKNYQMNNITQDKQLNNTNSDKQCDIVNYQNSNYSNLDNSHIQQKQLKRDFDNILQIESNKKKLCIKLKNKK</sequence>
<dbReference type="InterPro" id="IPR045028">
    <property type="entry name" value="DinG/Rad3-like"/>
</dbReference>
<keyword evidence="17" id="KW-1185">Reference proteome</keyword>
<dbReference type="OMA" id="KEHLIVM"/>
<dbReference type="InterPro" id="IPR002464">
    <property type="entry name" value="DNA/RNA_helicase_DEAH_CS"/>
</dbReference>
<dbReference type="GO" id="GO:0045910">
    <property type="term" value="P:negative regulation of DNA recombination"/>
    <property type="evidence" value="ECO:0007669"/>
    <property type="project" value="TreeGrafter"/>
</dbReference>
<dbReference type="FunFam" id="3.40.50.300:FF:002687">
    <property type="entry name" value="Helicase, putative"/>
    <property type="match status" value="1"/>
</dbReference>
<organism evidence="16 17">
    <name type="scientific">Paramecium primaurelia</name>
    <dbReference type="NCBI Taxonomy" id="5886"/>
    <lineage>
        <taxon>Eukaryota</taxon>
        <taxon>Sar</taxon>
        <taxon>Alveolata</taxon>
        <taxon>Ciliophora</taxon>
        <taxon>Intramacronucleata</taxon>
        <taxon>Oligohymenophorea</taxon>
        <taxon>Peniculida</taxon>
        <taxon>Parameciidae</taxon>
        <taxon>Paramecium</taxon>
    </lineage>
</organism>
<dbReference type="GO" id="GO:0003677">
    <property type="term" value="F:DNA binding"/>
    <property type="evidence" value="ECO:0007669"/>
    <property type="project" value="UniProtKB-KW"/>
</dbReference>
<dbReference type="GO" id="GO:0051539">
    <property type="term" value="F:4 iron, 4 sulfur cluster binding"/>
    <property type="evidence" value="ECO:0007669"/>
    <property type="project" value="UniProtKB-KW"/>
</dbReference>
<evidence type="ECO:0000256" key="9">
    <source>
        <dbReference type="ARBA" id="ARBA00023004"/>
    </source>
</evidence>
<keyword evidence="12" id="KW-0234">DNA repair</keyword>
<keyword evidence="7" id="KW-0347">Helicase</keyword>
<protein>
    <recommendedName>
        <fullName evidence="15">Helicase ATP-binding domain-containing protein</fullName>
    </recommendedName>
</protein>
<keyword evidence="5" id="KW-0227">DNA damage</keyword>
<keyword evidence="8" id="KW-0067">ATP-binding</keyword>
<dbReference type="PANTHER" id="PTHR11472">
    <property type="entry name" value="DNA REPAIR DEAD HELICASE RAD3/XP-D SUBFAMILY MEMBER"/>
    <property type="match status" value="1"/>
</dbReference>
<evidence type="ECO:0000256" key="2">
    <source>
        <dbReference type="ARBA" id="ARBA00022485"/>
    </source>
</evidence>
<dbReference type="InterPro" id="IPR014013">
    <property type="entry name" value="Helic_SF1/SF2_ATP-bd_DinG/Rad3"/>
</dbReference>
<evidence type="ECO:0000256" key="7">
    <source>
        <dbReference type="ARBA" id="ARBA00022806"/>
    </source>
</evidence>
<keyword evidence="6" id="KW-0378">Hydrolase</keyword>
<keyword evidence="13" id="KW-0413">Isomerase</keyword>
<evidence type="ECO:0000256" key="4">
    <source>
        <dbReference type="ARBA" id="ARBA00022741"/>
    </source>
</evidence>
<evidence type="ECO:0000256" key="14">
    <source>
        <dbReference type="ARBA" id="ARBA00023242"/>
    </source>
</evidence>
<dbReference type="AlphaFoldDB" id="A0A8S1LV27"/>
<evidence type="ECO:0000256" key="5">
    <source>
        <dbReference type="ARBA" id="ARBA00022763"/>
    </source>
</evidence>
<evidence type="ECO:0000256" key="10">
    <source>
        <dbReference type="ARBA" id="ARBA00023014"/>
    </source>
</evidence>
<dbReference type="GO" id="GO:0070182">
    <property type="term" value="F:DNA polymerase binding"/>
    <property type="evidence" value="ECO:0007669"/>
    <property type="project" value="TreeGrafter"/>
</dbReference>
<keyword evidence="9" id="KW-0408">Iron</keyword>
<dbReference type="GO" id="GO:0005634">
    <property type="term" value="C:nucleus"/>
    <property type="evidence" value="ECO:0007669"/>
    <property type="project" value="UniProtKB-SubCell"/>
</dbReference>